<protein>
    <submittedName>
        <fullName evidence="1">Uncharacterized protein</fullName>
    </submittedName>
</protein>
<evidence type="ECO:0000313" key="1">
    <source>
        <dbReference type="EMBL" id="PDH41662.1"/>
    </source>
</evidence>
<gene>
    <name evidence="1" type="ORF">CNE99_01155</name>
</gene>
<comment type="caution">
    <text evidence="1">The sequence shown here is derived from an EMBL/GenBank/DDBJ whole genome shotgun (WGS) entry which is preliminary data.</text>
</comment>
<organism evidence="1 2">
    <name type="scientific">OM182 bacterium MED-G24</name>
    <dbReference type="NCBI Taxonomy" id="1986255"/>
    <lineage>
        <taxon>Bacteria</taxon>
        <taxon>Pseudomonadati</taxon>
        <taxon>Pseudomonadota</taxon>
        <taxon>Gammaproteobacteria</taxon>
        <taxon>OMG group</taxon>
        <taxon>OM182 clade</taxon>
    </lineage>
</organism>
<name>A0A2A5WYW9_9GAMM</name>
<proteinExistence type="predicted"/>
<sequence>MSDAEITFELMRLTALLDVAIESLTIDLYTFENGVFVVGAAEEHGDLIGARLIAIGDLDPETVIDRIEPFIPKDNPMGTRCNTI</sequence>
<accession>A0A2A5WYW9</accession>
<dbReference type="AlphaFoldDB" id="A0A2A5WYW9"/>
<reference evidence="1 2" key="1">
    <citation type="submission" date="2017-08" db="EMBL/GenBank/DDBJ databases">
        <title>Fine stratification of microbial communities through a metagenomic profile of the photic zone.</title>
        <authorList>
            <person name="Haro-Moreno J.M."/>
            <person name="Lopez-Perez M."/>
            <person name="De La Torre J."/>
            <person name="Picazo A."/>
            <person name="Camacho A."/>
            <person name="Rodriguez-Valera F."/>
        </authorList>
    </citation>
    <scope>NUCLEOTIDE SEQUENCE [LARGE SCALE GENOMIC DNA]</scope>
    <source>
        <strain evidence="1">MED-G24</strain>
    </source>
</reference>
<dbReference type="Proteomes" id="UP000219327">
    <property type="component" value="Unassembled WGS sequence"/>
</dbReference>
<evidence type="ECO:0000313" key="2">
    <source>
        <dbReference type="Proteomes" id="UP000219327"/>
    </source>
</evidence>
<dbReference type="EMBL" id="NTKD01000003">
    <property type="protein sequence ID" value="PDH41662.1"/>
    <property type="molecule type" value="Genomic_DNA"/>
</dbReference>